<gene>
    <name evidence="2" type="ORF">HA331_01305</name>
</gene>
<keyword evidence="1" id="KW-0812">Transmembrane</keyword>
<dbReference type="RefSeq" id="WP_010885486.1">
    <property type="nucleotide sequence ID" value="NZ_DUJN01000002.1"/>
</dbReference>
<dbReference type="OMA" id="EMHDYKN"/>
<dbReference type="GeneID" id="1443724"/>
<name>A0A832SWZ0_PYRHR</name>
<keyword evidence="1" id="KW-1133">Transmembrane helix</keyword>
<accession>A0A832SWZ0</accession>
<dbReference type="EMBL" id="DUJN01000002">
    <property type="protein sequence ID" value="HII60399.1"/>
    <property type="molecule type" value="Genomic_DNA"/>
</dbReference>
<reference evidence="2" key="1">
    <citation type="journal article" date="2020" name="bioRxiv">
        <title>A rank-normalized archaeal taxonomy based on genome phylogeny resolves widespread incomplete and uneven classifications.</title>
        <authorList>
            <person name="Rinke C."/>
            <person name="Chuvochina M."/>
            <person name="Mussig A.J."/>
            <person name="Chaumeil P.-A."/>
            <person name="Waite D.W."/>
            <person name="Whitman W.B."/>
            <person name="Parks D.H."/>
            <person name="Hugenholtz P."/>
        </authorList>
    </citation>
    <scope>NUCLEOTIDE SEQUENCE</scope>
    <source>
        <strain evidence="2">UBA8834</strain>
    </source>
</reference>
<dbReference type="Proteomes" id="UP000617544">
    <property type="component" value="Unassembled WGS sequence"/>
</dbReference>
<evidence type="ECO:0000313" key="3">
    <source>
        <dbReference type="Proteomes" id="UP000617544"/>
    </source>
</evidence>
<organism evidence="2 3">
    <name type="scientific">Pyrococcus horikoshii</name>
    <dbReference type="NCBI Taxonomy" id="53953"/>
    <lineage>
        <taxon>Archaea</taxon>
        <taxon>Methanobacteriati</taxon>
        <taxon>Methanobacteriota</taxon>
        <taxon>Thermococci</taxon>
        <taxon>Thermococcales</taxon>
        <taxon>Thermococcaceae</taxon>
        <taxon>Pyrococcus</taxon>
    </lineage>
</organism>
<dbReference type="AlphaFoldDB" id="A0A832SWZ0"/>
<evidence type="ECO:0000313" key="2">
    <source>
        <dbReference type="EMBL" id="HII60399.1"/>
    </source>
</evidence>
<evidence type="ECO:0000256" key="1">
    <source>
        <dbReference type="SAM" id="Phobius"/>
    </source>
</evidence>
<protein>
    <submittedName>
        <fullName evidence="2">Uncharacterized protein</fullName>
    </submittedName>
</protein>
<proteinExistence type="predicted"/>
<comment type="caution">
    <text evidence="2">The sequence shown here is derived from an EMBL/GenBank/DDBJ whole genome shotgun (WGS) entry which is preliminary data.</text>
</comment>
<feature type="transmembrane region" description="Helical" evidence="1">
    <location>
        <begin position="194"/>
        <end position="213"/>
    </location>
</feature>
<keyword evidence="1" id="KW-0472">Membrane</keyword>
<sequence>MNKLERLLEDLKLRLPEREINKAKEAILAFRELSAIPVSPLYPRGFHPILRLKKRLGGIYKEVLISPLDLTIITGANMPPWKRIFEFTIDEDVVERGEIQGIRILLVGKPQELRMVRTLLSEIIPQMNVRPIAIYSLKNEIFLKFEGERFLRLRIIGSTLEFTSFNFQLSHLPRVLGRAVFTLDSLFRSKNAEFYRLFFVASLGTFNAFYTFFMRHVYPKLPLEHKEFLEEMHDYKNFLQLLYFHFSRMNLDRIRNEVGIIIRRRSRPDRPLELRIIFRDNGVEVRDRVGRAQVEVLV</sequence>